<dbReference type="InterPro" id="IPR052713">
    <property type="entry name" value="FeoA"/>
</dbReference>
<reference evidence="3" key="1">
    <citation type="submission" date="2021-11" db="EMBL/GenBank/DDBJ databases">
        <authorList>
            <person name="Rodrigo-Torres L."/>
            <person name="Arahal R. D."/>
            <person name="Lucena T."/>
        </authorList>
    </citation>
    <scope>NUCLEOTIDE SEQUENCE</scope>
    <source>
        <strain evidence="3">CECT 7928</strain>
    </source>
</reference>
<protein>
    <submittedName>
        <fullName evidence="3">Fe(2+) transport protein A</fullName>
    </submittedName>
</protein>
<dbReference type="SMART" id="SM00899">
    <property type="entry name" value="FeoA"/>
    <property type="match status" value="1"/>
</dbReference>
<dbReference type="Gene3D" id="2.30.30.90">
    <property type="match status" value="1"/>
</dbReference>
<evidence type="ECO:0000313" key="3">
    <source>
        <dbReference type="EMBL" id="CAH0540795.1"/>
    </source>
</evidence>
<comment type="caution">
    <text evidence="3">The sequence shown here is derived from an EMBL/GenBank/DDBJ whole genome shotgun (WGS) entry which is preliminary data.</text>
</comment>
<keyword evidence="4" id="KW-1185">Reference proteome</keyword>
<evidence type="ECO:0000259" key="2">
    <source>
        <dbReference type="SMART" id="SM00899"/>
    </source>
</evidence>
<gene>
    <name evidence="3" type="primary">feoA</name>
    <name evidence="3" type="ORF">VMF7928_03129</name>
</gene>
<dbReference type="Proteomes" id="UP000838748">
    <property type="component" value="Unassembled WGS sequence"/>
</dbReference>
<dbReference type="InterPro" id="IPR008988">
    <property type="entry name" value="Transcriptional_repressor_C"/>
</dbReference>
<dbReference type="InterPro" id="IPR038157">
    <property type="entry name" value="FeoA_core_dom"/>
</dbReference>
<dbReference type="InterPro" id="IPR007167">
    <property type="entry name" value="Fe-transptr_FeoA-like"/>
</dbReference>
<proteinExistence type="predicted"/>
<evidence type="ECO:0000256" key="1">
    <source>
        <dbReference type="ARBA" id="ARBA00023004"/>
    </source>
</evidence>
<dbReference type="RefSeq" id="WP_237362632.1">
    <property type="nucleotide sequence ID" value="NZ_CAKLDM010000002.1"/>
</dbReference>
<feature type="domain" description="Ferrous iron transporter FeoA-like" evidence="2">
    <location>
        <begin position="1"/>
        <end position="73"/>
    </location>
</feature>
<dbReference type="SUPFAM" id="SSF50037">
    <property type="entry name" value="C-terminal domain of transcriptional repressors"/>
    <property type="match status" value="1"/>
</dbReference>
<evidence type="ECO:0000313" key="4">
    <source>
        <dbReference type="Proteomes" id="UP000838748"/>
    </source>
</evidence>
<name>A0ABM9A6S9_9VIBR</name>
<dbReference type="PANTHER" id="PTHR42954">
    <property type="entry name" value="FE(2+) TRANSPORT PROTEIN A"/>
    <property type="match status" value="1"/>
</dbReference>
<keyword evidence="1" id="KW-0408">Iron</keyword>
<organism evidence="3 4">
    <name type="scientific">Vibrio marisflavi CECT 7928</name>
    <dbReference type="NCBI Taxonomy" id="634439"/>
    <lineage>
        <taxon>Bacteria</taxon>
        <taxon>Pseudomonadati</taxon>
        <taxon>Pseudomonadota</taxon>
        <taxon>Gammaproteobacteria</taxon>
        <taxon>Vibrionales</taxon>
        <taxon>Vibrionaceae</taxon>
        <taxon>Vibrio</taxon>
    </lineage>
</organism>
<dbReference type="EMBL" id="CAKLDM010000002">
    <property type="protein sequence ID" value="CAH0540795.1"/>
    <property type="molecule type" value="Genomic_DNA"/>
</dbReference>
<dbReference type="PANTHER" id="PTHR42954:SF2">
    <property type="entry name" value="FE(2+) TRANSPORT PROTEIN A"/>
    <property type="match status" value="1"/>
</dbReference>
<accession>A0ABM9A6S9</accession>
<sequence>MSTVQPGQHYTVDKYTKEMSLDFRHRLMAMGMIPGSTFQVIRKAPLGDPIEIEVKGFLLSLRKKELSLLNISPRKL</sequence>
<dbReference type="Pfam" id="PF04023">
    <property type="entry name" value="FeoA"/>
    <property type="match status" value="1"/>
</dbReference>